<evidence type="ECO:0000256" key="6">
    <source>
        <dbReference type="ARBA" id="ARBA00023180"/>
    </source>
</evidence>
<keyword evidence="3" id="KW-1133">Transmembrane helix</keyword>
<dbReference type="Gene3D" id="3.40.50.2300">
    <property type="match status" value="2"/>
</dbReference>
<evidence type="ECO:0000256" key="1">
    <source>
        <dbReference type="ARBA" id="ARBA00004141"/>
    </source>
</evidence>
<proteinExistence type="predicted"/>
<reference evidence="8" key="2">
    <citation type="submission" date="2025-09" db="UniProtKB">
        <authorList>
            <consortium name="Ensembl"/>
        </authorList>
    </citation>
    <scope>IDENTIFICATION</scope>
</reference>
<dbReference type="InterPro" id="IPR000337">
    <property type="entry name" value="GPCR_3"/>
</dbReference>
<evidence type="ECO:0000313" key="8">
    <source>
        <dbReference type="Ensembl" id="ENSLLTP00000013706.1"/>
    </source>
</evidence>
<dbReference type="PANTHER" id="PTHR24061:SF599">
    <property type="entry name" value="G-PROTEIN COUPLED RECEPTORS FAMILY 3 PROFILE DOMAIN-CONTAINING PROTEIN"/>
    <property type="match status" value="1"/>
</dbReference>
<keyword evidence="9" id="KW-1185">Reference proteome</keyword>
<dbReference type="InterPro" id="IPR028082">
    <property type="entry name" value="Peripla_BP_I"/>
</dbReference>
<dbReference type="GO" id="GO:0004930">
    <property type="term" value="F:G protein-coupled receptor activity"/>
    <property type="evidence" value="ECO:0007669"/>
    <property type="project" value="InterPro"/>
</dbReference>
<keyword evidence="4" id="KW-0472">Membrane</keyword>
<dbReference type="Pfam" id="PF01094">
    <property type="entry name" value="ANF_receptor"/>
    <property type="match status" value="1"/>
</dbReference>
<dbReference type="PANTHER" id="PTHR24061">
    <property type="entry name" value="CALCIUM-SENSING RECEPTOR-RELATED"/>
    <property type="match status" value="1"/>
</dbReference>
<dbReference type="SUPFAM" id="SSF53822">
    <property type="entry name" value="Periplasmic binding protein-like I"/>
    <property type="match status" value="1"/>
</dbReference>
<dbReference type="Ensembl" id="ENSLLTT00000014237.1">
    <property type="protein sequence ID" value="ENSLLTP00000013706.1"/>
    <property type="gene ID" value="ENSLLTG00000010510.1"/>
</dbReference>
<evidence type="ECO:0000259" key="7">
    <source>
        <dbReference type="Pfam" id="PF01094"/>
    </source>
</evidence>
<evidence type="ECO:0000256" key="5">
    <source>
        <dbReference type="ARBA" id="ARBA00023170"/>
    </source>
</evidence>
<organism evidence="8 9">
    <name type="scientific">Laticauda laticaudata</name>
    <name type="common">Blue-ringed sea krait</name>
    <name type="synonym">Blue-lipped sea krait</name>
    <dbReference type="NCBI Taxonomy" id="8630"/>
    <lineage>
        <taxon>Eukaryota</taxon>
        <taxon>Metazoa</taxon>
        <taxon>Chordata</taxon>
        <taxon>Craniata</taxon>
        <taxon>Vertebrata</taxon>
        <taxon>Euteleostomi</taxon>
        <taxon>Lepidosauria</taxon>
        <taxon>Squamata</taxon>
        <taxon>Bifurcata</taxon>
        <taxon>Unidentata</taxon>
        <taxon>Episquamata</taxon>
        <taxon>Toxicofera</taxon>
        <taxon>Serpentes</taxon>
        <taxon>Colubroidea</taxon>
        <taxon>Elapidae</taxon>
        <taxon>Laticaudinae</taxon>
        <taxon>Laticauda</taxon>
    </lineage>
</organism>
<dbReference type="AlphaFoldDB" id="A0A8C5S851"/>
<accession>A0A8C5S851</accession>
<protein>
    <recommendedName>
        <fullName evidence="7">Receptor ligand binding region domain-containing protein</fullName>
    </recommendedName>
</protein>
<evidence type="ECO:0000256" key="2">
    <source>
        <dbReference type="ARBA" id="ARBA00022692"/>
    </source>
</evidence>
<name>A0A8C5S851_LATLA</name>
<feature type="domain" description="Receptor ligand binding region" evidence="7">
    <location>
        <begin position="2"/>
        <end position="329"/>
    </location>
</feature>
<evidence type="ECO:0000256" key="4">
    <source>
        <dbReference type="ARBA" id="ARBA00023136"/>
    </source>
</evidence>
<comment type="subcellular location">
    <subcellularLocation>
        <location evidence="1">Membrane</location>
        <topology evidence="1">Multi-pass membrane protein</topology>
    </subcellularLocation>
</comment>
<keyword evidence="5" id="KW-0675">Receptor</keyword>
<dbReference type="GeneTree" id="ENSGT00950000182788"/>
<dbReference type="InterPro" id="IPR000068">
    <property type="entry name" value="GPCR_3_Ca_sens_rcpt-rel"/>
</dbReference>
<evidence type="ECO:0000256" key="3">
    <source>
        <dbReference type="ARBA" id="ARBA00022989"/>
    </source>
</evidence>
<sequence>MVNKTPGLLKNLTLGYNIHDNYLNRLLTSDALLDMFSMGEANVPNYSCGRKDHLLALVDAATDDISIQMSTLVGIYKVPQISFQFFSESLHDKIQLPFYHRLLPPKVILYPAIVQLLLYFRWTLIGLFASDTENGDNFMKTLTPLLVKNGICVVLSQQFSTTGETGHVRDGLSKWTQVNVFLHYIEYGAVFDRILPFHLTLRRLPGPIEGKVWITTLIDLFPLTHGIHLKYIHSIWIVALEEKKWPQKDAFKSYFYVKPPLGDKSFLCFFSKHIFSVKGRKRCIEKEPLDTEKKENMIEVWNFHHYYSTINALAHALNAAYSSRSRRRKNKGKESLVAPRLQSREVRVPDKDPFYISFEEGNYIILVVLVVVSHVRPIVTPWTMFLQAFLSSTIPWSPFKLMLTSSVTPSSHLILCCPLLLLASIIPSISLFSSDSSCATECQKFWPM</sequence>
<dbReference type="Proteomes" id="UP000694406">
    <property type="component" value="Unplaced"/>
</dbReference>
<keyword evidence="6" id="KW-0325">Glycoprotein</keyword>
<dbReference type="GO" id="GO:0005886">
    <property type="term" value="C:plasma membrane"/>
    <property type="evidence" value="ECO:0007669"/>
    <property type="project" value="TreeGrafter"/>
</dbReference>
<evidence type="ECO:0000313" key="9">
    <source>
        <dbReference type="Proteomes" id="UP000694406"/>
    </source>
</evidence>
<dbReference type="InterPro" id="IPR001828">
    <property type="entry name" value="ANF_lig-bd_rcpt"/>
</dbReference>
<dbReference type="PRINTS" id="PR00248">
    <property type="entry name" value="GPCRMGR"/>
</dbReference>
<reference evidence="8" key="1">
    <citation type="submission" date="2025-08" db="UniProtKB">
        <authorList>
            <consortium name="Ensembl"/>
        </authorList>
    </citation>
    <scope>IDENTIFICATION</scope>
</reference>
<keyword evidence="2" id="KW-0812">Transmembrane</keyword>